<reference evidence="2 3" key="1">
    <citation type="journal article" date="2018" name="G3 (Bethesda)">
        <title>Phylogenetic and Phylogenomic Definition of Rhizopus Species.</title>
        <authorList>
            <person name="Gryganskyi A.P."/>
            <person name="Golan J."/>
            <person name="Dolatabadi S."/>
            <person name="Mondo S."/>
            <person name="Robb S."/>
            <person name="Idnurm A."/>
            <person name="Muszewska A."/>
            <person name="Steczkiewicz K."/>
            <person name="Masonjones S."/>
            <person name="Liao H.L."/>
            <person name="Gajdeczka M.T."/>
            <person name="Anike F."/>
            <person name="Vuek A."/>
            <person name="Anishchenko I.M."/>
            <person name="Voigt K."/>
            <person name="de Hoog G.S."/>
            <person name="Smith M.E."/>
            <person name="Heitman J."/>
            <person name="Vilgalys R."/>
            <person name="Stajich J.E."/>
        </authorList>
    </citation>
    <scope>NUCLEOTIDE SEQUENCE [LARGE SCALE GENOMIC DNA]</scope>
    <source>
        <strain evidence="2 3">CBS 357.93</strain>
    </source>
</reference>
<evidence type="ECO:0000313" key="3">
    <source>
        <dbReference type="Proteomes" id="UP000252139"/>
    </source>
</evidence>
<name>A0A367IRI3_RHIAZ</name>
<feature type="region of interest" description="Disordered" evidence="1">
    <location>
        <begin position="65"/>
        <end position="104"/>
    </location>
</feature>
<gene>
    <name evidence="2" type="ORF">CU097_004439</name>
</gene>
<dbReference type="Proteomes" id="UP000252139">
    <property type="component" value="Unassembled WGS sequence"/>
</dbReference>
<feature type="compositionally biased region" description="Basic and acidic residues" evidence="1">
    <location>
        <begin position="88"/>
        <end position="97"/>
    </location>
</feature>
<organism evidence="2 3">
    <name type="scientific">Rhizopus azygosporus</name>
    <name type="common">Rhizopus microsporus var. azygosporus</name>
    <dbReference type="NCBI Taxonomy" id="86630"/>
    <lineage>
        <taxon>Eukaryota</taxon>
        <taxon>Fungi</taxon>
        <taxon>Fungi incertae sedis</taxon>
        <taxon>Mucoromycota</taxon>
        <taxon>Mucoromycotina</taxon>
        <taxon>Mucoromycetes</taxon>
        <taxon>Mucorales</taxon>
        <taxon>Mucorineae</taxon>
        <taxon>Rhizopodaceae</taxon>
        <taxon>Rhizopus</taxon>
    </lineage>
</organism>
<evidence type="ECO:0000313" key="2">
    <source>
        <dbReference type="EMBL" id="RCH80304.1"/>
    </source>
</evidence>
<dbReference type="AlphaFoldDB" id="A0A367IRI3"/>
<comment type="caution">
    <text evidence="2">The sequence shown here is derived from an EMBL/GenBank/DDBJ whole genome shotgun (WGS) entry which is preliminary data.</text>
</comment>
<proteinExistence type="predicted"/>
<accession>A0A367IRI3</accession>
<keyword evidence="3" id="KW-1185">Reference proteome</keyword>
<evidence type="ECO:0000256" key="1">
    <source>
        <dbReference type="SAM" id="MobiDB-lite"/>
    </source>
</evidence>
<protein>
    <submittedName>
        <fullName evidence="2">Uncharacterized protein</fullName>
    </submittedName>
</protein>
<dbReference type="OrthoDB" id="2289483at2759"/>
<dbReference type="EMBL" id="PJQL01003988">
    <property type="protein sequence ID" value="RCH80304.1"/>
    <property type="molecule type" value="Genomic_DNA"/>
</dbReference>
<sequence length="104" mass="12309">MHIPYRYRTERLMPWKLVEFIWRRKHSGNYWAALMENLSEVSFTPSGGSDKGELASLLTQVFLDENEEQEETSSSESVLEMGEGWENDAWRPENEVRSKKRRIN</sequence>